<dbReference type="KEGG" id="tpv:TP02_0872"/>
<gene>
    <name evidence="2" type="ordered locus">TP02_0872</name>
</gene>
<dbReference type="Proteomes" id="UP000001949">
    <property type="component" value="Unassembled WGS sequence"/>
</dbReference>
<evidence type="ECO:0000313" key="2">
    <source>
        <dbReference type="EMBL" id="EAN33157.1"/>
    </source>
</evidence>
<dbReference type="AlphaFoldDB" id="Q4N3W6"/>
<protein>
    <recommendedName>
        <fullName evidence="4">SfiI-subtelomeric related protein family member</fullName>
    </recommendedName>
</protein>
<sequence>MYWPYQLPTSLQCTLHILLILLNMATEVQYKAELVNGKPVLYRRTNFEGPWDDITHTLYNVDHLELYDLDIKLTSVSQCATKLSGLIFRIFLNLLCYHIKYGDRLLWSYCADPFHGLPIQILFNLKRNTMTLVFSGNRLKSLSMEGYEHTDWVKPGKPLTRFKTERVISHKGKLVQLFGENNPCLGVKVQFRTFWLHKEGEPLPISAFIDNETYTLLPLGVLFPQLFSPGT</sequence>
<keyword evidence="3" id="KW-1185">Reference proteome</keyword>
<reference evidence="2 3" key="1">
    <citation type="journal article" date="2005" name="Science">
        <title>Genome sequence of Theileria parva, a bovine pathogen that transforms lymphocytes.</title>
        <authorList>
            <person name="Gardner M.J."/>
            <person name="Bishop R."/>
            <person name="Shah T."/>
            <person name="de Villiers E.P."/>
            <person name="Carlton J.M."/>
            <person name="Hall N."/>
            <person name="Ren Q."/>
            <person name="Paulsen I.T."/>
            <person name="Pain A."/>
            <person name="Berriman M."/>
            <person name="Wilson R.J.M."/>
            <person name="Sato S."/>
            <person name="Ralph S.A."/>
            <person name="Mann D.J."/>
            <person name="Xiong Z."/>
            <person name="Shallom S.J."/>
            <person name="Weidman J."/>
            <person name="Jiang L."/>
            <person name="Lynn J."/>
            <person name="Weaver B."/>
            <person name="Shoaibi A."/>
            <person name="Domingo A.R."/>
            <person name="Wasawo D."/>
            <person name="Crabtree J."/>
            <person name="Wortman J.R."/>
            <person name="Haas B."/>
            <person name="Angiuoli S.V."/>
            <person name="Creasy T.H."/>
            <person name="Lu C."/>
            <person name="Suh B."/>
            <person name="Silva J.C."/>
            <person name="Utterback T.R."/>
            <person name="Feldblyum T.V."/>
            <person name="Pertea M."/>
            <person name="Allen J."/>
            <person name="Nierman W.C."/>
            <person name="Taracha E.L.N."/>
            <person name="Salzberg S.L."/>
            <person name="White O.R."/>
            <person name="Fitzhugh H.A."/>
            <person name="Morzaria S."/>
            <person name="Venter J.C."/>
            <person name="Fraser C.M."/>
            <person name="Nene V."/>
        </authorList>
    </citation>
    <scope>NUCLEOTIDE SEQUENCE [LARGE SCALE GENOMIC DNA]</scope>
    <source>
        <strain evidence="2 3">Muguga</strain>
    </source>
</reference>
<dbReference type="RefSeq" id="XP_765440.1">
    <property type="nucleotide sequence ID" value="XM_760347.1"/>
</dbReference>
<dbReference type="InParanoid" id="Q4N3W6"/>
<organism evidence="2 3">
    <name type="scientific">Theileria parva</name>
    <name type="common">East coast fever infection agent</name>
    <dbReference type="NCBI Taxonomy" id="5875"/>
    <lineage>
        <taxon>Eukaryota</taxon>
        <taxon>Sar</taxon>
        <taxon>Alveolata</taxon>
        <taxon>Apicomplexa</taxon>
        <taxon>Aconoidasida</taxon>
        <taxon>Piroplasmida</taxon>
        <taxon>Theileriidae</taxon>
        <taxon>Theileria</taxon>
    </lineage>
</organism>
<feature type="signal peptide" evidence="1">
    <location>
        <begin position="1"/>
        <end position="30"/>
    </location>
</feature>
<proteinExistence type="predicted"/>
<evidence type="ECO:0008006" key="4">
    <source>
        <dbReference type="Google" id="ProtNLM"/>
    </source>
</evidence>
<evidence type="ECO:0000313" key="3">
    <source>
        <dbReference type="Proteomes" id="UP000001949"/>
    </source>
</evidence>
<comment type="caution">
    <text evidence="2">The sequence shown here is derived from an EMBL/GenBank/DDBJ whole genome shotgun (WGS) entry which is preliminary data.</text>
</comment>
<feature type="chain" id="PRO_5004241506" description="SfiI-subtelomeric related protein family member" evidence="1">
    <location>
        <begin position="31"/>
        <end position="231"/>
    </location>
</feature>
<name>Q4N3W6_THEPA</name>
<evidence type="ECO:0000256" key="1">
    <source>
        <dbReference type="SAM" id="SignalP"/>
    </source>
</evidence>
<accession>Q4N3W6</accession>
<dbReference type="GeneID" id="3502160"/>
<keyword evidence="1" id="KW-0732">Signal</keyword>
<dbReference type="VEuPathDB" id="PiroplasmaDB:TpMuguga_02g00872"/>
<dbReference type="EMBL" id="AAGK01000002">
    <property type="protein sequence ID" value="EAN33157.1"/>
    <property type="molecule type" value="Genomic_DNA"/>
</dbReference>